<reference evidence="2" key="1">
    <citation type="journal article" date="2020" name="mSystems">
        <title>Genome- and Community-Level Interaction Insights into Carbon Utilization and Element Cycling Functions of Hydrothermarchaeota in Hydrothermal Sediment.</title>
        <authorList>
            <person name="Zhou Z."/>
            <person name="Liu Y."/>
            <person name="Xu W."/>
            <person name="Pan J."/>
            <person name="Luo Z.H."/>
            <person name="Li M."/>
        </authorList>
    </citation>
    <scope>NUCLEOTIDE SEQUENCE [LARGE SCALE GENOMIC DNA]</scope>
    <source>
        <strain evidence="2">SpSt-26</strain>
    </source>
</reference>
<protein>
    <recommendedName>
        <fullName evidence="1">DUF5619 domain-containing protein</fullName>
    </recommendedName>
</protein>
<name>A0A7J2TL55_ARCFL</name>
<gene>
    <name evidence="2" type="ORF">ENP88_06410</name>
</gene>
<dbReference type="Gene3D" id="3.30.1490.340">
    <property type="match status" value="1"/>
</dbReference>
<dbReference type="InterPro" id="IPR041145">
    <property type="entry name" value="DUF5619"/>
</dbReference>
<sequence>MEEIVIEREFGFEEAEKLAKKIANERGNAILLAYCGARTGLKFPDVNCCGERSWEVYARSRGGNLKIRIGDFEFIFRVD</sequence>
<comment type="caution">
    <text evidence="2">The sequence shown here is derived from an EMBL/GenBank/DDBJ whole genome shotgun (WGS) entry which is preliminary data.</text>
</comment>
<evidence type="ECO:0000259" key="1">
    <source>
        <dbReference type="Pfam" id="PF18505"/>
    </source>
</evidence>
<proteinExistence type="predicted"/>
<organism evidence="2">
    <name type="scientific">Archaeoglobus fulgidus</name>
    <dbReference type="NCBI Taxonomy" id="2234"/>
    <lineage>
        <taxon>Archaea</taxon>
        <taxon>Methanobacteriati</taxon>
        <taxon>Methanobacteriota</taxon>
        <taxon>Archaeoglobi</taxon>
        <taxon>Archaeoglobales</taxon>
        <taxon>Archaeoglobaceae</taxon>
        <taxon>Archaeoglobus</taxon>
    </lineage>
</organism>
<dbReference type="AlphaFoldDB" id="A0A7J2TL55"/>
<evidence type="ECO:0000313" key="2">
    <source>
        <dbReference type="EMBL" id="HEH35762.1"/>
    </source>
</evidence>
<dbReference type="Pfam" id="PF18505">
    <property type="entry name" value="DUF5619"/>
    <property type="match status" value="1"/>
</dbReference>
<dbReference type="EMBL" id="DSLA01000097">
    <property type="protein sequence ID" value="HEH35762.1"/>
    <property type="molecule type" value="Genomic_DNA"/>
</dbReference>
<feature type="domain" description="DUF5619" evidence="1">
    <location>
        <begin position="7"/>
        <end position="76"/>
    </location>
</feature>
<accession>A0A7J2TL55</accession>